<dbReference type="Pfam" id="PF06032">
    <property type="entry name" value="S-Me-THD_N"/>
    <property type="match status" value="1"/>
</dbReference>
<evidence type="ECO:0000313" key="4">
    <source>
        <dbReference type="Proteomes" id="UP000503540"/>
    </source>
</evidence>
<dbReference type="InterPro" id="IPR010318">
    <property type="entry name" value="S-Me-THD_N"/>
</dbReference>
<feature type="domain" description="S-Me-THD N-terminal" evidence="1">
    <location>
        <begin position="28"/>
        <end position="182"/>
    </location>
</feature>
<dbReference type="KEGG" id="nah:F5544_11065"/>
<dbReference type="InterPro" id="IPR027479">
    <property type="entry name" value="S-Me-THD_N_sf"/>
</dbReference>
<dbReference type="SUPFAM" id="SSF160991">
    <property type="entry name" value="CV3147-like"/>
    <property type="match status" value="1"/>
</dbReference>
<accession>A0A6G9YAB8</accession>
<evidence type="ECO:0000259" key="1">
    <source>
        <dbReference type="Pfam" id="PF06032"/>
    </source>
</evidence>
<dbReference type="InterPro" id="IPR024071">
    <property type="entry name" value="S-Me-THD_C_sf"/>
</dbReference>
<feature type="domain" description="S-Me-THD-like C-terminal" evidence="2">
    <location>
        <begin position="187"/>
        <end position="381"/>
    </location>
</feature>
<organism evidence="3 4">
    <name type="scientific">Nocardia arthritidis</name>
    <dbReference type="NCBI Taxonomy" id="228602"/>
    <lineage>
        <taxon>Bacteria</taxon>
        <taxon>Bacillati</taxon>
        <taxon>Actinomycetota</taxon>
        <taxon>Actinomycetes</taxon>
        <taxon>Mycobacteriales</taxon>
        <taxon>Nocardiaceae</taxon>
        <taxon>Nocardia</taxon>
    </lineage>
</organism>
<keyword evidence="4" id="KW-1185">Reference proteome</keyword>
<dbReference type="EMBL" id="CP046172">
    <property type="protein sequence ID" value="QIS10108.1"/>
    <property type="molecule type" value="Genomic_DNA"/>
</dbReference>
<evidence type="ECO:0000259" key="2">
    <source>
        <dbReference type="Pfam" id="PF20906"/>
    </source>
</evidence>
<dbReference type="Pfam" id="PF20906">
    <property type="entry name" value="S-Me-THD_C"/>
    <property type="match status" value="1"/>
</dbReference>
<evidence type="ECO:0000313" key="3">
    <source>
        <dbReference type="EMBL" id="QIS10108.1"/>
    </source>
</evidence>
<dbReference type="InterPro" id="IPR048350">
    <property type="entry name" value="S-Me-THD-like_C"/>
</dbReference>
<gene>
    <name evidence="3" type="ORF">F5544_11065</name>
</gene>
<dbReference type="Proteomes" id="UP000503540">
    <property type="component" value="Chromosome"/>
</dbReference>
<dbReference type="AlphaFoldDB" id="A0A6G9YAB8"/>
<sequence>MRPARIRIRARLPIGRGTDVITGKLGPDDVDALQRGASLLGSGGGGDSHLSALWLSTELASGAEARLIGIDELDQGWVLVLCAFGSTASVAIEKLPAGDELRRCVSTAERQLGVAVDAIGVVEIGGSNALVPFIAAAQTGKPVVDGDLMGRAFSRLDQTVFTAAELTGAWVSAEAHGAAVIVDGVDARTAERVMRGALTGLGGWAVLAYPPIPAQIYRNVALPGTVAEVIRLGRRHQEGEAAGDDGKALAERLGGNFLGQGTVLEVYRYEGRAFASGSVAVQTVDEHVLTHTLGSASDHPPVLRVEMQNEYSMVLRDGEVVVTTPDVICVLDAHTLRPIQTGQVRRGHEVAVLTLPVPDRLWQQDILARIGPRAHGVDVDPVRAQVSPPRRPTR</sequence>
<name>A0A6G9YAB8_9NOCA</name>
<proteinExistence type="predicted"/>
<protein>
    <submittedName>
        <fullName evidence="3">DUF917 family protein</fullName>
    </submittedName>
</protein>
<dbReference type="Gene3D" id="3.40.1610.10">
    <property type="entry name" value="CV3147-like domain"/>
    <property type="match status" value="1"/>
</dbReference>
<reference evidence="3 4" key="1">
    <citation type="journal article" date="2019" name="ACS Chem. Biol.">
        <title>Identification and Mobilization of a Cryptic Antibiotic Biosynthesis Gene Locus from a Human-Pathogenic Nocardia Isolate.</title>
        <authorList>
            <person name="Herisse M."/>
            <person name="Ishida K."/>
            <person name="Porter J.L."/>
            <person name="Howden B."/>
            <person name="Hertweck C."/>
            <person name="Stinear T.P."/>
            <person name="Pidot S.J."/>
        </authorList>
    </citation>
    <scope>NUCLEOTIDE SEQUENCE [LARGE SCALE GENOMIC DNA]</scope>
    <source>
        <strain evidence="3 4">AUSMDU00012717</strain>
    </source>
</reference>
<dbReference type="Gene3D" id="2.40.390.10">
    <property type="entry name" value="CV3147-like"/>
    <property type="match status" value="1"/>
</dbReference>